<keyword evidence="3" id="KW-1185">Reference proteome</keyword>
<reference evidence="2" key="1">
    <citation type="submission" date="2012-03" db="EMBL/GenBank/DDBJ databases">
        <title>Complete sequence of Fervidobacterium pennivorans DSM 9078.</title>
        <authorList>
            <consortium name="US DOE Joint Genome Institute"/>
            <person name="Lucas S."/>
            <person name="Han J."/>
            <person name="Lapidus A."/>
            <person name="Cheng J.-F."/>
            <person name="Goodwin L."/>
            <person name="Pitluck S."/>
            <person name="Peters L."/>
            <person name="Ovchinnikova G."/>
            <person name="Lu M."/>
            <person name="Detter J.C."/>
            <person name="Han C."/>
            <person name="Tapia R."/>
            <person name="Land M."/>
            <person name="Hauser L."/>
            <person name="Kyrpides N."/>
            <person name="Ivanova N."/>
            <person name="Pagani I."/>
            <person name="Noll K.M."/>
            <person name="Woyke T."/>
        </authorList>
    </citation>
    <scope>NUCLEOTIDE SEQUENCE</scope>
    <source>
        <strain evidence="2">DSM 9078</strain>
    </source>
</reference>
<accession>H9UD32</accession>
<dbReference type="GO" id="GO:1902201">
    <property type="term" value="P:negative regulation of bacterial-type flagellum-dependent cell motility"/>
    <property type="evidence" value="ECO:0007669"/>
    <property type="project" value="TreeGrafter"/>
</dbReference>
<dbReference type="eggNOG" id="COG2199">
    <property type="taxonomic scope" value="Bacteria"/>
</dbReference>
<dbReference type="InterPro" id="IPR050469">
    <property type="entry name" value="Diguanylate_Cyclase"/>
</dbReference>
<dbReference type="SMART" id="SM00267">
    <property type="entry name" value="GGDEF"/>
    <property type="match status" value="1"/>
</dbReference>
<proteinExistence type="predicted"/>
<dbReference type="PANTHER" id="PTHR45138">
    <property type="entry name" value="REGULATORY COMPONENTS OF SENSORY TRANSDUCTION SYSTEM"/>
    <property type="match status" value="1"/>
</dbReference>
<dbReference type="Gene3D" id="3.30.70.270">
    <property type="match status" value="1"/>
</dbReference>
<protein>
    <submittedName>
        <fullName evidence="2">Diguanylate cyclase (GGDEF) domain-containing protein</fullName>
    </submittedName>
</protein>
<dbReference type="OrthoDB" id="45260at2"/>
<feature type="domain" description="GGDEF" evidence="1">
    <location>
        <begin position="152"/>
        <end position="269"/>
    </location>
</feature>
<dbReference type="STRING" id="771875.Ferpe_1348"/>
<organism evidence="2 3">
    <name type="scientific">Fervidobacterium pennivorans (strain DSM 9078 / Ven5)</name>
    <dbReference type="NCBI Taxonomy" id="771875"/>
    <lineage>
        <taxon>Bacteria</taxon>
        <taxon>Thermotogati</taxon>
        <taxon>Thermotogota</taxon>
        <taxon>Thermotogae</taxon>
        <taxon>Thermotogales</taxon>
        <taxon>Fervidobacteriaceae</taxon>
        <taxon>Fervidobacterium</taxon>
    </lineage>
</organism>
<dbReference type="PROSITE" id="PS50887">
    <property type="entry name" value="GGDEF"/>
    <property type="match status" value="1"/>
</dbReference>
<dbReference type="GO" id="GO:0005886">
    <property type="term" value="C:plasma membrane"/>
    <property type="evidence" value="ECO:0007669"/>
    <property type="project" value="TreeGrafter"/>
</dbReference>
<dbReference type="GO" id="GO:0043709">
    <property type="term" value="P:cell adhesion involved in single-species biofilm formation"/>
    <property type="evidence" value="ECO:0007669"/>
    <property type="project" value="TreeGrafter"/>
</dbReference>
<sequence>MEKLDTFFAQEMPTLPINLIVNLVNFLSFLSELDEWEFVDKLAKAIYMHTSASGVRVMTPNFVKILGTKTGTLYNFSSKHVRINVYFSDTNDKDVPVLNLISNIAETHYKNILKYQEMAEMALYDSLTGAYSKAAGLKLLESAVESVKRTGRDAFIIFIDIDNLKKINDEYGHLIGDEVLKSFAQACIKNMRKTDILIRFGGDEFILFVDSGNPEILLERIKNLSDISFSYGIVPIENDQGLFEILKFADERMYKEKKKKKDLHMLVNNTLMPIQTNS</sequence>
<dbReference type="CDD" id="cd01949">
    <property type="entry name" value="GGDEF"/>
    <property type="match status" value="1"/>
</dbReference>
<dbReference type="InterPro" id="IPR029787">
    <property type="entry name" value="Nucleotide_cyclase"/>
</dbReference>
<dbReference type="InterPro" id="IPR000160">
    <property type="entry name" value="GGDEF_dom"/>
</dbReference>
<gene>
    <name evidence="2" type="ordered locus">Ferpe_1348</name>
</gene>
<dbReference type="NCBIfam" id="TIGR00254">
    <property type="entry name" value="GGDEF"/>
    <property type="match status" value="1"/>
</dbReference>
<dbReference type="Proteomes" id="UP000007384">
    <property type="component" value="Chromosome"/>
</dbReference>
<dbReference type="RefSeq" id="WP_014451863.1">
    <property type="nucleotide sequence ID" value="NC_017095.1"/>
</dbReference>
<dbReference type="Pfam" id="PF00990">
    <property type="entry name" value="GGDEF"/>
    <property type="match status" value="1"/>
</dbReference>
<evidence type="ECO:0000259" key="1">
    <source>
        <dbReference type="PROSITE" id="PS50887"/>
    </source>
</evidence>
<evidence type="ECO:0000313" key="2">
    <source>
        <dbReference type="EMBL" id="AFG35425.1"/>
    </source>
</evidence>
<dbReference type="PANTHER" id="PTHR45138:SF9">
    <property type="entry name" value="DIGUANYLATE CYCLASE DGCM-RELATED"/>
    <property type="match status" value="1"/>
</dbReference>
<dbReference type="EMBL" id="CP003260">
    <property type="protein sequence ID" value="AFG35425.1"/>
    <property type="molecule type" value="Genomic_DNA"/>
</dbReference>
<dbReference type="KEGG" id="fpe:Ferpe_1348"/>
<dbReference type="PATRIC" id="fig|771875.3.peg.1359"/>
<dbReference type="GO" id="GO:0052621">
    <property type="term" value="F:diguanylate cyclase activity"/>
    <property type="evidence" value="ECO:0007669"/>
    <property type="project" value="TreeGrafter"/>
</dbReference>
<dbReference type="AlphaFoldDB" id="H9UD32"/>
<evidence type="ECO:0000313" key="3">
    <source>
        <dbReference type="Proteomes" id="UP000007384"/>
    </source>
</evidence>
<name>H9UD32_FERPD</name>
<dbReference type="HOGENOM" id="CLU_1030283_0_0_0"/>
<dbReference type="SUPFAM" id="SSF55073">
    <property type="entry name" value="Nucleotide cyclase"/>
    <property type="match status" value="1"/>
</dbReference>
<dbReference type="InterPro" id="IPR043128">
    <property type="entry name" value="Rev_trsase/Diguanyl_cyclase"/>
</dbReference>